<accession>A0A0H2RQ25</accession>
<reference evidence="2 3" key="1">
    <citation type="submission" date="2015-04" db="EMBL/GenBank/DDBJ databases">
        <title>Complete genome sequence of Schizopora paradoxa KUC8140, a cosmopolitan wood degrader in East Asia.</title>
        <authorList>
            <consortium name="DOE Joint Genome Institute"/>
            <person name="Min B."/>
            <person name="Park H."/>
            <person name="Jang Y."/>
            <person name="Kim J.-J."/>
            <person name="Kim K.H."/>
            <person name="Pangilinan J."/>
            <person name="Lipzen A."/>
            <person name="Riley R."/>
            <person name="Grigoriev I.V."/>
            <person name="Spatafora J.W."/>
            <person name="Choi I.-G."/>
        </authorList>
    </citation>
    <scope>NUCLEOTIDE SEQUENCE [LARGE SCALE GENOMIC DNA]</scope>
    <source>
        <strain evidence="2 3">KUC8140</strain>
    </source>
</reference>
<name>A0A0H2RQ25_9AGAM</name>
<evidence type="ECO:0000313" key="2">
    <source>
        <dbReference type="EMBL" id="KLO11573.1"/>
    </source>
</evidence>
<feature type="transmembrane region" description="Helical" evidence="1">
    <location>
        <begin position="41"/>
        <end position="66"/>
    </location>
</feature>
<evidence type="ECO:0000313" key="3">
    <source>
        <dbReference type="Proteomes" id="UP000053477"/>
    </source>
</evidence>
<proteinExistence type="predicted"/>
<feature type="transmembrane region" description="Helical" evidence="1">
    <location>
        <begin position="6"/>
        <end position="29"/>
    </location>
</feature>
<protein>
    <submittedName>
        <fullName evidence="2">Uncharacterized protein</fullName>
    </submittedName>
</protein>
<keyword evidence="1" id="KW-1133">Transmembrane helix</keyword>
<gene>
    <name evidence="2" type="ORF">SCHPADRAFT_466114</name>
</gene>
<dbReference type="InParanoid" id="A0A0H2RQ25"/>
<keyword evidence="1" id="KW-0472">Membrane</keyword>
<organism evidence="2 3">
    <name type="scientific">Schizopora paradoxa</name>
    <dbReference type="NCBI Taxonomy" id="27342"/>
    <lineage>
        <taxon>Eukaryota</taxon>
        <taxon>Fungi</taxon>
        <taxon>Dikarya</taxon>
        <taxon>Basidiomycota</taxon>
        <taxon>Agaricomycotina</taxon>
        <taxon>Agaricomycetes</taxon>
        <taxon>Hymenochaetales</taxon>
        <taxon>Schizoporaceae</taxon>
        <taxon>Schizopora</taxon>
    </lineage>
</organism>
<dbReference type="AlphaFoldDB" id="A0A0H2RQ25"/>
<keyword evidence="1" id="KW-0812">Transmembrane</keyword>
<evidence type="ECO:0000256" key="1">
    <source>
        <dbReference type="SAM" id="Phobius"/>
    </source>
</evidence>
<keyword evidence="3" id="KW-1185">Reference proteome</keyword>
<sequence length="74" mass="8063">MFSPLAVIYSPAIVVVVIIIMGISVVLIVKSDKFLVDKKTRATVIGLIVRNIVLVHKAVSLAILVLQNGERRPN</sequence>
<dbReference type="Proteomes" id="UP000053477">
    <property type="component" value="Unassembled WGS sequence"/>
</dbReference>
<dbReference type="EMBL" id="KQ085997">
    <property type="protein sequence ID" value="KLO11573.1"/>
    <property type="molecule type" value="Genomic_DNA"/>
</dbReference>